<gene>
    <name evidence="2" type="ORF">UC8_32560</name>
</gene>
<dbReference type="AlphaFoldDB" id="A0A5B9QQ65"/>
<feature type="repeat" description="ANK" evidence="1">
    <location>
        <begin position="8"/>
        <end position="40"/>
    </location>
</feature>
<reference evidence="2 3" key="1">
    <citation type="submission" date="2019-08" db="EMBL/GenBank/DDBJ databases">
        <title>Deep-cultivation of Planctomycetes and their phenomic and genomic characterization uncovers novel biology.</title>
        <authorList>
            <person name="Wiegand S."/>
            <person name="Jogler M."/>
            <person name="Boedeker C."/>
            <person name="Pinto D."/>
            <person name="Vollmers J."/>
            <person name="Rivas-Marin E."/>
            <person name="Kohn T."/>
            <person name="Peeters S.H."/>
            <person name="Heuer A."/>
            <person name="Rast P."/>
            <person name="Oberbeckmann S."/>
            <person name="Bunk B."/>
            <person name="Jeske O."/>
            <person name="Meyerdierks A."/>
            <person name="Storesund J.E."/>
            <person name="Kallscheuer N."/>
            <person name="Luecker S."/>
            <person name="Lage O.M."/>
            <person name="Pohl T."/>
            <person name="Merkel B.J."/>
            <person name="Hornburger P."/>
            <person name="Mueller R.-W."/>
            <person name="Bruemmer F."/>
            <person name="Labrenz M."/>
            <person name="Spormann A.M."/>
            <person name="Op den Camp H."/>
            <person name="Overmann J."/>
            <person name="Amann R."/>
            <person name="Jetten M.S.M."/>
            <person name="Mascher T."/>
            <person name="Medema M.H."/>
            <person name="Devos D.P."/>
            <person name="Kaster A.-K."/>
            <person name="Ovreas L."/>
            <person name="Rohde M."/>
            <person name="Galperin M.Y."/>
            <person name="Jogler C."/>
        </authorList>
    </citation>
    <scope>NUCLEOTIDE SEQUENCE [LARGE SCALE GENOMIC DNA]</scope>
    <source>
        <strain evidence="2 3">UC8</strain>
    </source>
</reference>
<protein>
    <submittedName>
        <fullName evidence="2">Uncharacterized protein</fullName>
    </submittedName>
</protein>
<dbReference type="Proteomes" id="UP000325286">
    <property type="component" value="Chromosome"/>
</dbReference>
<dbReference type="EMBL" id="CP042914">
    <property type="protein sequence ID" value="QEG41237.1"/>
    <property type="molecule type" value="Genomic_DNA"/>
</dbReference>
<dbReference type="InterPro" id="IPR002110">
    <property type="entry name" value="Ankyrin_rpt"/>
</dbReference>
<proteinExistence type="predicted"/>
<accession>A0A5B9QQ65</accession>
<dbReference type="PROSITE" id="PS50297">
    <property type="entry name" value="ANK_REP_REGION"/>
    <property type="match status" value="1"/>
</dbReference>
<dbReference type="PROSITE" id="PS50088">
    <property type="entry name" value="ANK_REPEAT"/>
    <property type="match status" value="1"/>
</dbReference>
<name>A0A5B9QQ65_9BACT</name>
<organism evidence="2 3">
    <name type="scientific">Roseimaritima ulvae</name>
    <dbReference type="NCBI Taxonomy" id="980254"/>
    <lineage>
        <taxon>Bacteria</taxon>
        <taxon>Pseudomonadati</taxon>
        <taxon>Planctomycetota</taxon>
        <taxon>Planctomycetia</taxon>
        <taxon>Pirellulales</taxon>
        <taxon>Pirellulaceae</taxon>
        <taxon>Roseimaritima</taxon>
    </lineage>
</organism>
<keyword evidence="3" id="KW-1185">Reference proteome</keyword>
<evidence type="ECO:0000256" key="1">
    <source>
        <dbReference type="PROSITE-ProRule" id="PRU00023"/>
    </source>
</evidence>
<evidence type="ECO:0000313" key="2">
    <source>
        <dbReference type="EMBL" id="QEG41237.1"/>
    </source>
</evidence>
<dbReference type="KEGG" id="rul:UC8_32560"/>
<keyword evidence="1" id="KW-0040">ANK repeat</keyword>
<evidence type="ECO:0000313" key="3">
    <source>
        <dbReference type="Proteomes" id="UP000325286"/>
    </source>
</evidence>
<sequence>MERREQDYGSTPLNTAVVMRRKRIIRILVKRGAEASRAMSLAQRGLAGDFEDDPSLDREGYQDIVELLRELNVDSGH</sequence>